<dbReference type="InterPro" id="IPR043138">
    <property type="entry name" value="GGT_lsub"/>
</dbReference>
<dbReference type="InterPro" id="IPR043137">
    <property type="entry name" value="GGT_ssub_C"/>
</dbReference>
<keyword evidence="4" id="KW-1133">Transmembrane helix</keyword>
<dbReference type="OMA" id="GFMLVHL"/>
<dbReference type="eggNOG" id="KOG2410">
    <property type="taxonomic scope" value="Eukaryota"/>
</dbReference>
<feature type="active site" description="Nucleophile" evidence="2">
    <location>
        <position position="385"/>
    </location>
</feature>
<dbReference type="STRING" id="7070.D6WVV2"/>
<dbReference type="EMBL" id="KQ971358">
    <property type="protein sequence ID" value="EFA08621.1"/>
    <property type="molecule type" value="Genomic_DNA"/>
</dbReference>
<keyword evidence="4" id="KW-0472">Membrane</keyword>
<dbReference type="PhylomeDB" id="D6WVV2"/>
<evidence type="ECO:0000256" key="3">
    <source>
        <dbReference type="PIRSR" id="PIRSR600101-2"/>
    </source>
</evidence>
<keyword evidence="1" id="KW-1199">Hemostasis impairing toxin</keyword>
<dbReference type="OrthoDB" id="1081007at2759"/>
<reference evidence="5 6" key="1">
    <citation type="journal article" date="2008" name="Nature">
        <title>The genome of the model beetle and pest Tribolium castaneum.</title>
        <authorList>
            <consortium name="Tribolium Genome Sequencing Consortium"/>
            <person name="Richards S."/>
            <person name="Gibbs R.A."/>
            <person name="Weinstock G.M."/>
            <person name="Brown S.J."/>
            <person name="Denell R."/>
            <person name="Beeman R.W."/>
            <person name="Gibbs R."/>
            <person name="Beeman R.W."/>
            <person name="Brown S.J."/>
            <person name="Bucher G."/>
            <person name="Friedrich M."/>
            <person name="Grimmelikhuijzen C.J."/>
            <person name="Klingler M."/>
            <person name="Lorenzen M."/>
            <person name="Richards S."/>
            <person name="Roth S."/>
            <person name="Schroder R."/>
            <person name="Tautz D."/>
            <person name="Zdobnov E.M."/>
            <person name="Muzny D."/>
            <person name="Gibbs R.A."/>
            <person name="Weinstock G.M."/>
            <person name="Attaway T."/>
            <person name="Bell S."/>
            <person name="Buhay C.J."/>
            <person name="Chandrabose M.N."/>
            <person name="Chavez D."/>
            <person name="Clerk-Blankenburg K.P."/>
            <person name="Cree A."/>
            <person name="Dao M."/>
            <person name="Davis C."/>
            <person name="Chacko J."/>
            <person name="Dinh H."/>
            <person name="Dugan-Rocha S."/>
            <person name="Fowler G."/>
            <person name="Garner T.T."/>
            <person name="Garnes J."/>
            <person name="Gnirke A."/>
            <person name="Hawes A."/>
            <person name="Hernandez J."/>
            <person name="Hines S."/>
            <person name="Holder M."/>
            <person name="Hume J."/>
            <person name="Jhangiani S.N."/>
            <person name="Joshi V."/>
            <person name="Khan Z.M."/>
            <person name="Jackson L."/>
            <person name="Kovar C."/>
            <person name="Kowis A."/>
            <person name="Lee S."/>
            <person name="Lewis L.R."/>
            <person name="Margolis J."/>
            <person name="Morgan M."/>
            <person name="Nazareth L.V."/>
            <person name="Nguyen N."/>
            <person name="Okwuonu G."/>
            <person name="Parker D."/>
            <person name="Richards S."/>
            <person name="Ruiz S.J."/>
            <person name="Santibanez J."/>
            <person name="Savard J."/>
            <person name="Scherer S.E."/>
            <person name="Schneider B."/>
            <person name="Sodergren E."/>
            <person name="Tautz D."/>
            <person name="Vattahil S."/>
            <person name="Villasana D."/>
            <person name="White C.S."/>
            <person name="Wright R."/>
            <person name="Park Y."/>
            <person name="Beeman R.W."/>
            <person name="Lord J."/>
            <person name="Oppert B."/>
            <person name="Lorenzen M."/>
            <person name="Brown S."/>
            <person name="Wang L."/>
            <person name="Savard J."/>
            <person name="Tautz D."/>
            <person name="Richards S."/>
            <person name="Weinstock G."/>
            <person name="Gibbs R.A."/>
            <person name="Liu Y."/>
            <person name="Worley K."/>
            <person name="Weinstock G."/>
            <person name="Elsik C.G."/>
            <person name="Reese J.T."/>
            <person name="Elhaik E."/>
            <person name="Landan G."/>
            <person name="Graur D."/>
            <person name="Arensburger P."/>
            <person name="Atkinson P."/>
            <person name="Beeman R.W."/>
            <person name="Beidler J."/>
            <person name="Brown S.J."/>
            <person name="Demuth J.P."/>
            <person name="Drury D.W."/>
            <person name="Du Y.Z."/>
            <person name="Fujiwara H."/>
            <person name="Lorenzen M."/>
            <person name="Maselli V."/>
            <person name="Osanai M."/>
            <person name="Park Y."/>
            <person name="Robertson H.M."/>
            <person name="Tu Z."/>
            <person name="Wang J.J."/>
            <person name="Wang S."/>
            <person name="Richards S."/>
            <person name="Song H."/>
            <person name="Zhang L."/>
            <person name="Sodergren E."/>
            <person name="Werner D."/>
            <person name="Stanke M."/>
            <person name="Morgenstern B."/>
            <person name="Solovyev V."/>
            <person name="Kosarev P."/>
            <person name="Brown G."/>
            <person name="Chen H.C."/>
            <person name="Ermolaeva O."/>
            <person name="Hlavina W."/>
            <person name="Kapustin Y."/>
            <person name="Kiryutin B."/>
            <person name="Kitts P."/>
            <person name="Maglott D."/>
            <person name="Pruitt K."/>
            <person name="Sapojnikov V."/>
            <person name="Souvorov A."/>
            <person name="Mackey A.J."/>
            <person name="Waterhouse R.M."/>
            <person name="Wyder S."/>
            <person name="Zdobnov E.M."/>
            <person name="Zdobnov E.M."/>
            <person name="Wyder S."/>
            <person name="Kriventseva E.V."/>
            <person name="Kadowaki T."/>
            <person name="Bork P."/>
            <person name="Aranda M."/>
            <person name="Bao R."/>
            <person name="Beermann A."/>
            <person name="Berns N."/>
            <person name="Bolognesi R."/>
            <person name="Bonneton F."/>
            <person name="Bopp D."/>
            <person name="Brown S.J."/>
            <person name="Bucher G."/>
            <person name="Butts T."/>
            <person name="Chaumot A."/>
            <person name="Denell R.E."/>
            <person name="Ferrier D.E."/>
            <person name="Friedrich M."/>
            <person name="Gordon C.M."/>
            <person name="Jindra M."/>
            <person name="Klingler M."/>
            <person name="Lan Q."/>
            <person name="Lattorff H.M."/>
            <person name="Laudet V."/>
            <person name="von Levetsow C."/>
            <person name="Liu Z."/>
            <person name="Lutz R."/>
            <person name="Lynch J.A."/>
            <person name="da Fonseca R.N."/>
            <person name="Posnien N."/>
            <person name="Reuter R."/>
            <person name="Roth S."/>
            <person name="Savard J."/>
            <person name="Schinko J.B."/>
            <person name="Schmitt C."/>
            <person name="Schoppmeier M."/>
            <person name="Schroder R."/>
            <person name="Shippy T.D."/>
            <person name="Simonnet F."/>
            <person name="Marques-Souza H."/>
            <person name="Tautz D."/>
            <person name="Tomoyasu Y."/>
            <person name="Trauner J."/>
            <person name="Van der Zee M."/>
            <person name="Vervoort M."/>
            <person name="Wittkopp N."/>
            <person name="Wimmer E.A."/>
            <person name="Yang X."/>
            <person name="Jones A.K."/>
            <person name="Sattelle D.B."/>
            <person name="Ebert P.R."/>
            <person name="Nelson D."/>
            <person name="Scott J.G."/>
            <person name="Beeman R.W."/>
            <person name="Muthukrishnan S."/>
            <person name="Kramer K.J."/>
            <person name="Arakane Y."/>
            <person name="Beeman R.W."/>
            <person name="Zhu Q."/>
            <person name="Hogenkamp D."/>
            <person name="Dixit R."/>
            <person name="Oppert B."/>
            <person name="Jiang H."/>
            <person name="Zou Z."/>
            <person name="Marshall J."/>
            <person name="Elpidina E."/>
            <person name="Vinokurov K."/>
            <person name="Oppert C."/>
            <person name="Zou Z."/>
            <person name="Evans J."/>
            <person name="Lu Z."/>
            <person name="Zhao P."/>
            <person name="Sumathipala N."/>
            <person name="Altincicek B."/>
            <person name="Vilcinskas A."/>
            <person name="Williams M."/>
            <person name="Hultmark D."/>
            <person name="Hetru C."/>
            <person name="Jiang H."/>
            <person name="Grimmelikhuijzen C.J."/>
            <person name="Hauser F."/>
            <person name="Cazzamali G."/>
            <person name="Williamson M."/>
            <person name="Park Y."/>
            <person name="Li B."/>
            <person name="Tanaka Y."/>
            <person name="Predel R."/>
            <person name="Neupert S."/>
            <person name="Schachtner J."/>
            <person name="Verleyen P."/>
            <person name="Raible F."/>
            <person name="Bork P."/>
            <person name="Friedrich M."/>
            <person name="Walden K.K."/>
            <person name="Robertson H.M."/>
            <person name="Angeli S."/>
            <person name="Foret S."/>
            <person name="Bucher G."/>
            <person name="Schuetz S."/>
            <person name="Maleszka R."/>
            <person name="Wimmer E.A."/>
            <person name="Beeman R.W."/>
            <person name="Lorenzen M."/>
            <person name="Tomoyasu Y."/>
            <person name="Miller S.C."/>
            <person name="Grossmann D."/>
            <person name="Bucher G."/>
        </authorList>
    </citation>
    <scope>NUCLEOTIDE SEQUENCE [LARGE SCALE GENOMIC DNA]</scope>
    <source>
        <strain evidence="5 6">Georgia GA2</strain>
    </source>
</reference>
<feature type="binding site" evidence="3">
    <location>
        <begin position="403"/>
        <end position="405"/>
    </location>
    <ligand>
        <name>L-glutamate</name>
        <dbReference type="ChEBI" id="CHEBI:29985"/>
    </ligand>
</feature>
<feature type="binding site" evidence="3">
    <location>
        <begin position="455"/>
        <end position="456"/>
    </location>
    <ligand>
        <name>L-glutamate</name>
        <dbReference type="ChEBI" id="CHEBI:29985"/>
    </ligand>
</feature>
<dbReference type="NCBIfam" id="TIGR00066">
    <property type="entry name" value="g_glut_trans"/>
    <property type="match status" value="1"/>
</dbReference>
<dbReference type="InterPro" id="IPR000101">
    <property type="entry name" value="GGT_peptidase"/>
</dbReference>
<evidence type="ECO:0000313" key="6">
    <source>
        <dbReference type="Proteomes" id="UP000007266"/>
    </source>
</evidence>
<protein>
    <submittedName>
        <fullName evidence="5">Gamma-glutamyltranspeptidase 1-like Protein</fullName>
    </submittedName>
</protein>
<gene>
    <name evidence="5" type="primary">AUGUSTUS-3.0.2_06284</name>
    <name evidence="5" type="ORF">TcasGA2_TC006284</name>
</gene>
<feature type="transmembrane region" description="Helical" evidence="4">
    <location>
        <begin position="12"/>
        <end position="34"/>
    </location>
</feature>
<dbReference type="AlphaFoldDB" id="D6WVV2"/>
<evidence type="ECO:0000256" key="4">
    <source>
        <dbReference type="SAM" id="Phobius"/>
    </source>
</evidence>
<dbReference type="FunCoup" id="D6WVV2">
    <property type="interactions" value="102"/>
</dbReference>
<proteinExistence type="predicted"/>
<dbReference type="InParanoid" id="D6WVV2"/>
<dbReference type="Gene3D" id="3.60.20.40">
    <property type="match status" value="1"/>
</dbReference>
<keyword evidence="4" id="KW-0812">Transmembrane</keyword>
<dbReference type="GO" id="GO:0036374">
    <property type="term" value="F:glutathione hydrolase activity"/>
    <property type="evidence" value="ECO:0000318"/>
    <property type="project" value="GO_Central"/>
</dbReference>
<evidence type="ECO:0000256" key="1">
    <source>
        <dbReference type="ARBA" id="ARBA00084097"/>
    </source>
</evidence>
<name>D6WVV2_TRICA</name>
<keyword evidence="1" id="KW-0800">Toxin</keyword>
<dbReference type="FunFam" id="3.60.20.40:FF:000001">
    <property type="entry name" value="Gamma-glutamyltranspeptidase 1"/>
    <property type="match status" value="1"/>
</dbReference>
<keyword evidence="1" id="KW-1202">Platelet aggregation activating toxin</keyword>
<organism evidence="5 6">
    <name type="scientific">Tribolium castaneum</name>
    <name type="common">Red flour beetle</name>
    <dbReference type="NCBI Taxonomy" id="7070"/>
    <lineage>
        <taxon>Eukaryota</taxon>
        <taxon>Metazoa</taxon>
        <taxon>Ecdysozoa</taxon>
        <taxon>Arthropoda</taxon>
        <taxon>Hexapoda</taxon>
        <taxon>Insecta</taxon>
        <taxon>Pterygota</taxon>
        <taxon>Neoptera</taxon>
        <taxon>Endopterygota</taxon>
        <taxon>Coleoptera</taxon>
        <taxon>Polyphaga</taxon>
        <taxon>Cucujiformia</taxon>
        <taxon>Tenebrionidae</taxon>
        <taxon>Tenebrionidae incertae sedis</taxon>
        <taxon>Tribolium</taxon>
    </lineage>
</organism>
<dbReference type="PANTHER" id="PTHR11686">
    <property type="entry name" value="GAMMA GLUTAMYL TRANSPEPTIDASE"/>
    <property type="match status" value="1"/>
</dbReference>
<dbReference type="MEROPS" id="T03.005"/>
<dbReference type="PRINTS" id="PR01210">
    <property type="entry name" value="GGTRANSPTASE"/>
</dbReference>
<evidence type="ECO:0000313" key="5">
    <source>
        <dbReference type="EMBL" id="EFA08621.1"/>
    </source>
</evidence>
<accession>D6WVV2</accession>
<feature type="binding site" evidence="3">
    <location>
        <position position="477"/>
    </location>
    <ligand>
        <name>L-glutamate</name>
        <dbReference type="ChEBI" id="CHEBI:29985"/>
    </ligand>
</feature>
<dbReference type="Pfam" id="PF01019">
    <property type="entry name" value="G_glu_transpept"/>
    <property type="match status" value="1"/>
</dbReference>
<sequence length="576" mass="62139">MIISFRKPTVKYFVIALTAAIILAILGTIVYFLVKGESSGKGAVVTNGHTCAHIGAAILAKGGSAVDAAIAALFCEGVSMPQSMGLGGGFLMTVYFAENRTAYSLNAREVAPLAASKDMFDGNSSLSTKGGLAVAVPGELRGYWEAYHRYGGKVAWADLVQPTIDLCESGVLVTEYLEKLYASQLESFKKDPVMAETFIDPSTNRTYKKGQVVKRPRLAKSLELMKSFGADALYDGTLTKGFVEDIRNKGGIITVEDMKNYKVKWQEPIVVQMPNNQTLYTAPLPGSGVILSFIMNLLNNYLDNSQPLSVTNWQRIVESFKFGYGKRTELGDITDSNFANVTDLVKKLISPDYASEIRQKIHDGTTSQDPSYYGAKTVQPEDHGTAHICVLAPNGDAVSVTSTINLYFGAGFMSESTGIILNNEMDDFSSPNMNNSFNVPPSEANYIEPGKRPLSSMVPSIVVGDGGVELVIGAAGGTKITTSVAQIAVKHLWFGAPIGAAVQEKRIHHQLFPMEIEFENAFNETRDFVEALHKIGHEYTIAEPGSGFSAVTAISRKGGDVATASDVRRTGDEVIV</sequence>
<reference evidence="5 6" key="2">
    <citation type="journal article" date="2010" name="Nucleic Acids Res.">
        <title>BeetleBase in 2010: revisions to provide comprehensive genomic information for Tribolium castaneum.</title>
        <authorList>
            <person name="Kim H.S."/>
            <person name="Murphy T."/>
            <person name="Xia J."/>
            <person name="Caragea D."/>
            <person name="Park Y."/>
            <person name="Beeman R.W."/>
            <person name="Lorenzen M.D."/>
            <person name="Butcher S."/>
            <person name="Manak J.R."/>
            <person name="Brown S.J."/>
        </authorList>
    </citation>
    <scope>GENOME REANNOTATION</scope>
    <source>
        <strain evidence="5 6">Georgia GA2</strain>
    </source>
</reference>
<dbReference type="Gene3D" id="1.10.246.130">
    <property type="match status" value="1"/>
</dbReference>
<dbReference type="GO" id="GO:0005886">
    <property type="term" value="C:plasma membrane"/>
    <property type="evidence" value="ECO:0000318"/>
    <property type="project" value="GO_Central"/>
</dbReference>
<feature type="binding site" evidence="3">
    <location>
        <position position="427"/>
    </location>
    <ligand>
        <name>L-glutamate</name>
        <dbReference type="ChEBI" id="CHEBI:29985"/>
    </ligand>
</feature>
<dbReference type="InterPro" id="IPR029055">
    <property type="entry name" value="Ntn_hydrolases_N"/>
</dbReference>
<dbReference type="GO" id="GO:0006751">
    <property type="term" value="P:glutathione catabolic process"/>
    <property type="evidence" value="ECO:0000318"/>
    <property type="project" value="GO_Central"/>
</dbReference>
<dbReference type="PANTHER" id="PTHR11686:SF72">
    <property type="entry name" value="GAMMA-GLUTAMYL TRANSPEPTIDASE, ISOFORM A"/>
    <property type="match status" value="1"/>
</dbReference>
<dbReference type="SUPFAM" id="SSF56235">
    <property type="entry name" value="N-terminal nucleophile aminohydrolases (Ntn hydrolases)"/>
    <property type="match status" value="1"/>
</dbReference>
<dbReference type="FunFam" id="1.10.246.130:FF:000001">
    <property type="entry name" value="Gamma-glutamyltransferase 5 isoform 1"/>
    <property type="match status" value="1"/>
</dbReference>
<dbReference type="Proteomes" id="UP000007266">
    <property type="component" value="Linkage group 8"/>
</dbReference>
<dbReference type="HOGENOM" id="CLU_014813_4_2_1"/>
<keyword evidence="6" id="KW-1185">Reference proteome</keyword>
<evidence type="ECO:0000256" key="2">
    <source>
        <dbReference type="PIRSR" id="PIRSR600101-1"/>
    </source>
</evidence>
<feature type="binding site" evidence="3">
    <location>
        <position position="108"/>
    </location>
    <ligand>
        <name>L-glutamate</name>
        <dbReference type="ChEBI" id="CHEBI:29985"/>
    </ligand>
</feature>